<gene>
    <name evidence="2" type="ORF">SCHCODRAFT_84507</name>
</gene>
<keyword evidence="3" id="KW-1185">Reference proteome</keyword>
<dbReference type="GeneID" id="9597393"/>
<name>D8PWL7_SCHCM</name>
<feature type="region of interest" description="Disordered" evidence="1">
    <location>
        <begin position="1"/>
        <end position="39"/>
    </location>
</feature>
<evidence type="ECO:0000313" key="3">
    <source>
        <dbReference type="Proteomes" id="UP000007431"/>
    </source>
</evidence>
<dbReference type="InParanoid" id="D8PWL7"/>
<dbReference type="AlphaFoldDB" id="D8PWL7"/>
<dbReference type="KEGG" id="scm:SCHCO_02023336"/>
<reference evidence="2 3" key="1">
    <citation type="journal article" date="2010" name="Nat. Biotechnol.">
        <title>Genome sequence of the model mushroom Schizophyllum commune.</title>
        <authorList>
            <person name="Ohm R.A."/>
            <person name="de Jong J.F."/>
            <person name="Lugones L.G."/>
            <person name="Aerts A."/>
            <person name="Kothe E."/>
            <person name="Stajich J.E."/>
            <person name="de Vries R.P."/>
            <person name="Record E."/>
            <person name="Levasseur A."/>
            <person name="Baker S.E."/>
            <person name="Bartholomew K.A."/>
            <person name="Coutinho P.M."/>
            <person name="Erdmann S."/>
            <person name="Fowler T.J."/>
            <person name="Gathman A.C."/>
            <person name="Lombard V."/>
            <person name="Henrissat B."/>
            <person name="Knabe N."/>
            <person name="Kuees U."/>
            <person name="Lilly W.W."/>
            <person name="Lindquist E."/>
            <person name="Lucas S."/>
            <person name="Magnuson J.K."/>
            <person name="Piumi F."/>
            <person name="Raudaskoski M."/>
            <person name="Salamov A."/>
            <person name="Schmutz J."/>
            <person name="Schwarze F.W.M.R."/>
            <person name="vanKuyk P.A."/>
            <person name="Horton J.S."/>
            <person name="Grigoriev I.V."/>
            <person name="Woesten H.A.B."/>
        </authorList>
    </citation>
    <scope>NUCLEOTIDE SEQUENCE [LARGE SCALE GENOMIC DNA]</scope>
    <source>
        <strain evidence="3">H4-8 / FGSC 9210</strain>
    </source>
</reference>
<proteinExistence type="predicted"/>
<evidence type="ECO:0000313" key="2">
    <source>
        <dbReference type="EMBL" id="EFJ01061.1"/>
    </source>
</evidence>
<organism evidence="3">
    <name type="scientific">Schizophyllum commune (strain H4-8 / FGSC 9210)</name>
    <name type="common">Split gill fungus</name>
    <dbReference type="NCBI Taxonomy" id="578458"/>
    <lineage>
        <taxon>Eukaryota</taxon>
        <taxon>Fungi</taxon>
        <taxon>Dikarya</taxon>
        <taxon>Basidiomycota</taxon>
        <taxon>Agaricomycotina</taxon>
        <taxon>Agaricomycetes</taxon>
        <taxon>Agaricomycetidae</taxon>
        <taxon>Agaricales</taxon>
        <taxon>Schizophyllaceae</taxon>
        <taxon>Schizophyllum</taxon>
    </lineage>
</organism>
<dbReference type="EMBL" id="GL377303">
    <property type="protein sequence ID" value="EFJ01061.1"/>
    <property type="molecule type" value="Genomic_DNA"/>
</dbReference>
<dbReference type="RefSeq" id="XP_003035963.1">
    <property type="nucleotide sequence ID" value="XM_003035917.1"/>
</dbReference>
<sequence length="85" mass="9476">MTKEDLCPPTLSLLPPRSLRRAGARRASAPQPKPGSRRTSCVRRCHHLHIVSSPLPISFPPLLFISSNSIYVCQYICTLPGRDPR</sequence>
<evidence type="ECO:0000256" key="1">
    <source>
        <dbReference type="SAM" id="MobiDB-lite"/>
    </source>
</evidence>
<feature type="compositionally biased region" description="Low complexity" evidence="1">
    <location>
        <begin position="7"/>
        <end position="17"/>
    </location>
</feature>
<dbReference type="HOGENOM" id="CLU_2513923_0_0_1"/>
<dbReference type="Proteomes" id="UP000007431">
    <property type="component" value="Unassembled WGS sequence"/>
</dbReference>
<protein>
    <submittedName>
        <fullName evidence="2">Expressed protein</fullName>
    </submittedName>
</protein>
<dbReference type="VEuPathDB" id="FungiDB:SCHCODRAFT_02023336"/>
<accession>D8PWL7</accession>